<feature type="transmembrane region" description="Helical" evidence="2">
    <location>
        <begin position="292"/>
        <end position="310"/>
    </location>
</feature>
<keyword evidence="5" id="KW-1185">Reference proteome</keyword>
<feature type="compositionally biased region" description="Low complexity" evidence="1">
    <location>
        <begin position="143"/>
        <end position="164"/>
    </location>
</feature>
<reference evidence="4 5" key="1">
    <citation type="submission" date="2024-10" db="EMBL/GenBank/DDBJ databases">
        <title>Updated reference genomes for cyclostephanoid diatoms.</title>
        <authorList>
            <person name="Roberts W.R."/>
            <person name="Alverson A.J."/>
        </authorList>
    </citation>
    <scope>NUCLEOTIDE SEQUENCE [LARGE SCALE GENOMIC DNA]</scope>
    <source>
        <strain evidence="4 5">AJA232-27</strain>
    </source>
</reference>
<accession>A0ABD3M8J7</accession>
<comment type="caution">
    <text evidence="4">The sequence shown here is derived from an EMBL/GenBank/DDBJ whole genome shotgun (WGS) entry which is preliminary data.</text>
</comment>
<keyword evidence="3" id="KW-0732">Signal</keyword>
<name>A0ABD3M8J7_9STRA</name>
<feature type="compositionally biased region" description="Polar residues" evidence="1">
    <location>
        <begin position="328"/>
        <end position="338"/>
    </location>
</feature>
<evidence type="ECO:0008006" key="6">
    <source>
        <dbReference type="Google" id="ProtNLM"/>
    </source>
</evidence>
<protein>
    <recommendedName>
        <fullName evidence="6">Transmembrane protein</fullName>
    </recommendedName>
</protein>
<evidence type="ECO:0000256" key="2">
    <source>
        <dbReference type="SAM" id="Phobius"/>
    </source>
</evidence>
<proteinExistence type="predicted"/>
<feature type="compositionally biased region" description="Basic and acidic residues" evidence="1">
    <location>
        <begin position="365"/>
        <end position="380"/>
    </location>
</feature>
<feature type="transmembrane region" description="Helical" evidence="2">
    <location>
        <begin position="216"/>
        <end position="239"/>
    </location>
</feature>
<feature type="compositionally biased region" description="Polar residues" evidence="1">
    <location>
        <begin position="47"/>
        <end position="57"/>
    </location>
</feature>
<feature type="signal peptide" evidence="3">
    <location>
        <begin position="1"/>
        <end position="28"/>
    </location>
</feature>
<evidence type="ECO:0000313" key="5">
    <source>
        <dbReference type="Proteomes" id="UP001530293"/>
    </source>
</evidence>
<evidence type="ECO:0000256" key="3">
    <source>
        <dbReference type="SAM" id="SignalP"/>
    </source>
</evidence>
<dbReference type="EMBL" id="JALLBG020000228">
    <property type="protein sequence ID" value="KAL3758527.1"/>
    <property type="molecule type" value="Genomic_DNA"/>
</dbReference>
<evidence type="ECO:0000256" key="1">
    <source>
        <dbReference type="SAM" id="MobiDB-lite"/>
    </source>
</evidence>
<feature type="region of interest" description="Disordered" evidence="1">
    <location>
        <begin position="47"/>
        <end position="81"/>
    </location>
</feature>
<feature type="transmembrane region" description="Helical" evidence="2">
    <location>
        <begin position="246"/>
        <end position="266"/>
    </location>
</feature>
<organism evidence="4 5">
    <name type="scientific">Discostella pseudostelligera</name>
    <dbReference type="NCBI Taxonomy" id="259834"/>
    <lineage>
        <taxon>Eukaryota</taxon>
        <taxon>Sar</taxon>
        <taxon>Stramenopiles</taxon>
        <taxon>Ochrophyta</taxon>
        <taxon>Bacillariophyta</taxon>
        <taxon>Coscinodiscophyceae</taxon>
        <taxon>Thalassiosirophycidae</taxon>
        <taxon>Stephanodiscales</taxon>
        <taxon>Stephanodiscaceae</taxon>
        <taxon>Discostella</taxon>
    </lineage>
</organism>
<dbReference type="PROSITE" id="PS51257">
    <property type="entry name" value="PROKAR_LIPOPROTEIN"/>
    <property type="match status" value="1"/>
</dbReference>
<feature type="region of interest" description="Disordered" evidence="1">
    <location>
        <begin position="327"/>
        <end position="386"/>
    </location>
</feature>
<dbReference type="Proteomes" id="UP001530293">
    <property type="component" value="Unassembled WGS sequence"/>
</dbReference>
<keyword evidence="2" id="KW-0812">Transmembrane</keyword>
<keyword evidence="2" id="KW-1133">Transmembrane helix</keyword>
<feature type="chain" id="PRO_5044862103" description="Transmembrane protein" evidence="3">
    <location>
        <begin position="29"/>
        <end position="386"/>
    </location>
</feature>
<keyword evidence="2" id="KW-0472">Membrane</keyword>
<dbReference type="AlphaFoldDB" id="A0ABD3M8J7"/>
<feature type="compositionally biased region" description="Low complexity" evidence="1">
    <location>
        <begin position="98"/>
        <end position="134"/>
    </location>
</feature>
<feature type="region of interest" description="Disordered" evidence="1">
    <location>
        <begin position="95"/>
        <end position="164"/>
    </location>
</feature>
<evidence type="ECO:0000313" key="4">
    <source>
        <dbReference type="EMBL" id="KAL3758527.1"/>
    </source>
</evidence>
<sequence>MGRGFSTFYRITLMAMSLTALILSALSATSCSFLKFDHQYGGGRSLASLSADTPQSIENDDSRKLPQSSAIPDEDGVPATTTTLPTIAWFSDDSKNGTTSSASGTTTHVSSPSSSSSSSAHSPAASPSSHQSSHMPTHKSSHKNNSSGSSSSSASGQTTTSTTAAAQVTGESGLFCDSETSFFVSNLWGESSVSDFESKIATESNDDQSEEIARNAVVAALVIGTITLFVMLLECILGWRVWCDKVLVGLLAFMACVSQGITFLFFDSDRYCDGDLVNEIINAKPCTLGKGGVYSVVAVIMYAVMIIMACRLPKDDPYGLCCKKRRGNSGNESTSTTGGQFGLLGSKESGSDNGNTRTEMNDVQEGERPNWVSEEKRRDVEENEII</sequence>
<gene>
    <name evidence="4" type="ORF">ACHAWU_008281</name>
</gene>